<dbReference type="RefSeq" id="WP_343075307.1">
    <property type="nucleotide sequence ID" value="NZ_JACBYW010000006.1"/>
</dbReference>
<keyword evidence="2" id="KW-1185">Reference proteome</keyword>
<accession>A0A852Z249</accession>
<dbReference type="Pfam" id="PF13578">
    <property type="entry name" value="Methyltransf_24"/>
    <property type="match status" value="1"/>
</dbReference>
<dbReference type="Gene3D" id="3.40.50.150">
    <property type="entry name" value="Vaccinia Virus protein VP39"/>
    <property type="match status" value="1"/>
</dbReference>
<dbReference type="InterPro" id="IPR029063">
    <property type="entry name" value="SAM-dependent_MTases_sf"/>
</dbReference>
<name>A0A852Z249_9ACTN</name>
<evidence type="ECO:0000313" key="1">
    <source>
        <dbReference type="EMBL" id="NYH80082.1"/>
    </source>
</evidence>
<dbReference type="AlphaFoldDB" id="A0A852Z249"/>
<protein>
    <submittedName>
        <fullName evidence="1">Putative O-methyltransferase YrrM</fullName>
    </submittedName>
</protein>
<dbReference type="Proteomes" id="UP000548304">
    <property type="component" value="Unassembled WGS sequence"/>
</dbReference>
<sequence>MSVRARTSGRAPVELVDSDHGAERGVAERFGSPEAVLRFLAAVLRAKSVVEVDGSTPTALALCEGMVAEGTLTCITLDTEVQSSVRSAVAEAEMSTHRLRMITEVASGVLPKLAEGTYDLVHVVVGSARTASLLELATPLLRPGGTLVLNGAFERDEGSDRFGADGGPRMPREVLHAIHTDPRLVPVALPTGSGLLAIARD</sequence>
<comment type="caution">
    <text evidence="1">The sequence shown here is derived from an EMBL/GenBank/DDBJ whole genome shotgun (WGS) entry which is preliminary data.</text>
</comment>
<organism evidence="1 2">
    <name type="scientific">Actinopolyspora biskrensis</name>
    <dbReference type="NCBI Taxonomy" id="1470178"/>
    <lineage>
        <taxon>Bacteria</taxon>
        <taxon>Bacillati</taxon>
        <taxon>Actinomycetota</taxon>
        <taxon>Actinomycetes</taxon>
        <taxon>Actinopolysporales</taxon>
        <taxon>Actinopolysporaceae</taxon>
        <taxon>Actinopolyspora</taxon>
    </lineage>
</organism>
<reference evidence="1 2" key="1">
    <citation type="submission" date="2020-07" db="EMBL/GenBank/DDBJ databases">
        <title>Genomic Encyclopedia of Type Strains, Phase III (KMG-III): the genomes of soil and plant-associated and newly described type strains.</title>
        <authorList>
            <person name="Whitman W."/>
        </authorList>
    </citation>
    <scope>NUCLEOTIDE SEQUENCE [LARGE SCALE GENOMIC DNA]</scope>
    <source>
        <strain evidence="1 2">CECT 8576</strain>
    </source>
</reference>
<dbReference type="GO" id="GO:0008168">
    <property type="term" value="F:methyltransferase activity"/>
    <property type="evidence" value="ECO:0007669"/>
    <property type="project" value="UniProtKB-KW"/>
</dbReference>
<proteinExistence type="predicted"/>
<dbReference type="GO" id="GO:0032259">
    <property type="term" value="P:methylation"/>
    <property type="evidence" value="ECO:0007669"/>
    <property type="project" value="UniProtKB-KW"/>
</dbReference>
<evidence type="ECO:0000313" key="2">
    <source>
        <dbReference type="Proteomes" id="UP000548304"/>
    </source>
</evidence>
<dbReference type="EMBL" id="JACBYW010000006">
    <property type="protein sequence ID" value="NYH80082.1"/>
    <property type="molecule type" value="Genomic_DNA"/>
</dbReference>
<keyword evidence="1" id="KW-0489">Methyltransferase</keyword>
<dbReference type="SUPFAM" id="SSF53335">
    <property type="entry name" value="S-adenosyl-L-methionine-dependent methyltransferases"/>
    <property type="match status" value="1"/>
</dbReference>
<keyword evidence="1" id="KW-0808">Transferase</keyword>
<gene>
    <name evidence="1" type="ORF">FHR84_003431</name>
</gene>